<protein>
    <submittedName>
        <fullName evidence="1">Nucleotide pyrophosphatase</fullName>
    </submittedName>
</protein>
<dbReference type="EMBL" id="QMFB01000016">
    <property type="protein sequence ID" value="RAV18621.1"/>
    <property type="molecule type" value="Genomic_DNA"/>
</dbReference>
<dbReference type="PANTHER" id="PTHR10151">
    <property type="entry name" value="ECTONUCLEOTIDE PYROPHOSPHATASE/PHOSPHODIESTERASE"/>
    <property type="match status" value="1"/>
</dbReference>
<dbReference type="Gene3D" id="3.40.720.10">
    <property type="entry name" value="Alkaline Phosphatase, subunit A"/>
    <property type="match status" value="2"/>
</dbReference>
<comment type="caution">
    <text evidence="1">The sequence shown here is derived from an EMBL/GenBank/DDBJ whole genome shotgun (WGS) entry which is preliminary data.</text>
</comment>
<organism evidence="1 2">
    <name type="scientific">Paenibacillus contaminans</name>
    <dbReference type="NCBI Taxonomy" id="450362"/>
    <lineage>
        <taxon>Bacteria</taxon>
        <taxon>Bacillati</taxon>
        <taxon>Bacillota</taxon>
        <taxon>Bacilli</taxon>
        <taxon>Bacillales</taxon>
        <taxon>Paenibacillaceae</taxon>
        <taxon>Paenibacillus</taxon>
    </lineage>
</organism>
<evidence type="ECO:0000313" key="1">
    <source>
        <dbReference type="EMBL" id="RAV18621.1"/>
    </source>
</evidence>
<dbReference type="Proteomes" id="UP000250369">
    <property type="component" value="Unassembled WGS sequence"/>
</dbReference>
<dbReference type="PANTHER" id="PTHR10151:SF120">
    <property type="entry name" value="BIS(5'-ADENOSYL)-TRIPHOSPHATASE"/>
    <property type="match status" value="1"/>
</dbReference>
<sequence>MIVSRTINRVFVLGIDGAGQFIRNTDTPNILKLLEAGALTYEAQTVFPSISAECWGAMFHGVDPEKHELTNEKAATLPYPENSPYPSFLKLARQAWPDCKLAAFSEWSPINDGIIEQSCGLHAVSLPSPDLAEAAADYIRANPDVKILYMQFDQVDAAGHKHGYGNEGHLQSITDCDGYIGTVLAAIEDAGLMKDSLVIITTDHGGGGDGKPKSHGSADPLDMTIFWGCYGPGIKPGTKLAADLSIKDTAAVVAYALGLSAPQTWEGKVPGDLFN</sequence>
<evidence type="ECO:0000313" key="2">
    <source>
        <dbReference type="Proteomes" id="UP000250369"/>
    </source>
</evidence>
<name>A0A329MF91_9BACL</name>
<proteinExistence type="predicted"/>
<dbReference type="AlphaFoldDB" id="A0A329MF91"/>
<reference evidence="1 2" key="1">
    <citation type="journal article" date="2009" name="Int. J. Syst. Evol. Microbiol.">
        <title>Paenibacillus contaminans sp. nov., isolated from a contaminated laboratory plate.</title>
        <authorList>
            <person name="Chou J.H."/>
            <person name="Lee J.H."/>
            <person name="Lin M.C."/>
            <person name="Chang P.S."/>
            <person name="Arun A.B."/>
            <person name="Young C.C."/>
            <person name="Chen W.M."/>
        </authorList>
    </citation>
    <scope>NUCLEOTIDE SEQUENCE [LARGE SCALE GENOMIC DNA]</scope>
    <source>
        <strain evidence="1 2">CKOBP-6</strain>
    </source>
</reference>
<dbReference type="OrthoDB" id="1956004at2"/>
<accession>A0A329MF91</accession>
<keyword evidence="2" id="KW-1185">Reference proteome</keyword>
<gene>
    <name evidence="1" type="ORF">DQG23_25315</name>
</gene>
<dbReference type="InterPro" id="IPR017850">
    <property type="entry name" value="Alkaline_phosphatase_core_sf"/>
</dbReference>
<dbReference type="GO" id="GO:0016787">
    <property type="term" value="F:hydrolase activity"/>
    <property type="evidence" value="ECO:0007669"/>
    <property type="project" value="UniProtKB-ARBA"/>
</dbReference>
<dbReference type="InterPro" id="IPR002591">
    <property type="entry name" value="Phosphodiest/P_Trfase"/>
</dbReference>
<dbReference type="Pfam" id="PF01663">
    <property type="entry name" value="Phosphodiest"/>
    <property type="match status" value="1"/>
</dbReference>
<dbReference type="SUPFAM" id="SSF53649">
    <property type="entry name" value="Alkaline phosphatase-like"/>
    <property type="match status" value="1"/>
</dbReference>